<evidence type="ECO:0000313" key="5">
    <source>
        <dbReference type="Proteomes" id="UP001459277"/>
    </source>
</evidence>
<reference evidence="4 5" key="1">
    <citation type="submission" date="2024-01" db="EMBL/GenBank/DDBJ databases">
        <title>A telomere-to-telomere, gap-free genome of sweet tea (Lithocarpus litseifolius).</title>
        <authorList>
            <person name="Zhou J."/>
        </authorList>
    </citation>
    <scope>NUCLEOTIDE SEQUENCE [LARGE SCALE GENOMIC DNA]</scope>
    <source>
        <strain evidence="4">Zhou-2022a</strain>
        <tissue evidence="4">Leaf</tissue>
    </source>
</reference>
<feature type="compositionally biased region" description="Polar residues" evidence="1">
    <location>
        <begin position="666"/>
        <end position="680"/>
    </location>
</feature>
<protein>
    <recommendedName>
        <fullName evidence="6">Protein FAR1-RELATED SEQUENCE</fullName>
    </recommendedName>
</protein>
<dbReference type="PANTHER" id="PTHR47718">
    <property type="entry name" value="OS01G0519700 PROTEIN"/>
    <property type="match status" value="1"/>
</dbReference>
<dbReference type="AlphaFoldDB" id="A0AAW2C1Y4"/>
<accession>A0AAW2C1Y4</accession>
<feature type="region of interest" description="Disordered" evidence="1">
    <location>
        <begin position="629"/>
        <end position="708"/>
    </location>
</feature>
<evidence type="ECO:0000256" key="1">
    <source>
        <dbReference type="SAM" id="MobiDB-lite"/>
    </source>
</evidence>
<dbReference type="EMBL" id="JAZDWU010000009">
    <property type="protein sequence ID" value="KAK9990345.1"/>
    <property type="molecule type" value="Genomic_DNA"/>
</dbReference>
<sequence length="708" mass="81681">MTEVIVGIQCSPSQLTMADQDIRANEEGVEDIETLLGMVVHCEDEAYKLYNDYAIRIGFSVRKEKIRYAKNVVRQRDYVCSKEGFPRDSDHLDDKKFKKLQTRTGCEASIQFTVTNGEWKVTHFNPTHNHKLAKPEERPFLRLNRKITDAQLGIIKTFKEAGIRTISAYSYLVEEAGGFENVGFIKRDCYNVVNKQKLINVETEDAQSLVNHFKQKQAEDPMFFYAIQVDQENRMTNFFWRDGRSRIDYNSFGDVICFDTTYRTNKYNMICAPFVGVNHHWKNVLFGCEFLLDETTVSFTWFFETFLESMGNQKPKTIFTDQCQAMKNAMRVVFPDTCHRLCLWHISKNASENLPRHYGIPEFKSRFNKILYNCKTELKFESCWDALLRDYNLVGNKWLNTLYENRERWCSVFSHNIFSARMKASSMSESVNNVFQHMACKKMRLTEFVHEYEKASKNMRVEELEEDFRCKQGTSSQIVKNCGLLEHALSVYTRTFFKRFELEIASTLGVTHQDVNSDGVSFTYEVIEGGGQRYILKRWTKDAKKDSVLCDHVKPASANDELSVTSRRNELMRSVYEIFTKSAATTRHTGDENDMEQSNMARDGDEKENKIVANNVFDDVEKTDCSLNSLPILDPPCVRPKGVTNARLKSNLEKRKKKPLKDVTRSKQLSTRGLPTSSSHAPKGIPSSSHANNHKSKSFSTSKSGKSK</sequence>
<dbReference type="PANTHER" id="PTHR47718:SF17">
    <property type="entry name" value="PROTEIN FAR1-RELATED SEQUENCE 5-LIKE"/>
    <property type="match status" value="1"/>
</dbReference>
<comment type="caution">
    <text evidence="4">The sequence shown here is derived from an EMBL/GenBank/DDBJ whole genome shotgun (WGS) entry which is preliminary data.</text>
</comment>
<gene>
    <name evidence="4" type="ORF">SO802_025330</name>
</gene>
<dbReference type="InterPro" id="IPR018289">
    <property type="entry name" value="MULE_transposase_dom"/>
</dbReference>
<dbReference type="Pfam" id="PF10551">
    <property type="entry name" value="MULE"/>
    <property type="match status" value="1"/>
</dbReference>
<dbReference type="Pfam" id="PF03101">
    <property type="entry name" value="FAR1"/>
    <property type="match status" value="1"/>
</dbReference>
<keyword evidence="5" id="KW-1185">Reference proteome</keyword>
<feature type="region of interest" description="Disordered" evidence="1">
    <location>
        <begin position="585"/>
        <end position="607"/>
    </location>
</feature>
<evidence type="ECO:0000259" key="3">
    <source>
        <dbReference type="Pfam" id="PF10551"/>
    </source>
</evidence>
<evidence type="ECO:0000259" key="2">
    <source>
        <dbReference type="Pfam" id="PF03101"/>
    </source>
</evidence>
<organism evidence="4 5">
    <name type="scientific">Lithocarpus litseifolius</name>
    <dbReference type="NCBI Taxonomy" id="425828"/>
    <lineage>
        <taxon>Eukaryota</taxon>
        <taxon>Viridiplantae</taxon>
        <taxon>Streptophyta</taxon>
        <taxon>Embryophyta</taxon>
        <taxon>Tracheophyta</taxon>
        <taxon>Spermatophyta</taxon>
        <taxon>Magnoliopsida</taxon>
        <taxon>eudicotyledons</taxon>
        <taxon>Gunneridae</taxon>
        <taxon>Pentapetalae</taxon>
        <taxon>rosids</taxon>
        <taxon>fabids</taxon>
        <taxon>Fagales</taxon>
        <taxon>Fagaceae</taxon>
        <taxon>Lithocarpus</taxon>
    </lineage>
</organism>
<dbReference type="Proteomes" id="UP001459277">
    <property type="component" value="Unassembled WGS sequence"/>
</dbReference>
<feature type="domain" description="MULE transposase" evidence="3">
    <location>
        <begin position="255"/>
        <end position="349"/>
    </location>
</feature>
<evidence type="ECO:0000313" key="4">
    <source>
        <dbReference type="EMBL" id="KAK9990345.1"/>
    </source>
</evidence>
<dbReference type="InterPro" id="IPR004330">
    <property type="entry name" value="FAR1_DNA_bnd_dom"/>
</dbReference>
<feature type="domain" description="FAR1" evidence="2">
    <location>
        <begin position="49"/>
        <end position="133"/>
    </location>
</feature>
<feature type="compositionally biased region" description="Low complexity" evidence="1">
    <location>
        <begin position="698"/>
        <end position="708"/>
    </location>
</feature>
<evidence type="ECO:0008006" key="6">
    <source>
        <dbReference type="Google" id="ProtNLM"/>
    </source>
</evidence>
<name>A0AAW2C1Y4_9ROSI</name>
<proteinExistence type="predicted"/>